<reference evidence="1" key="1">
    <citation type="submission" date="2021-06" db="EMBL/GenBank/DDBJ databases">
        <authorList>
            <person name="Kallberg Y."/>
            <person name="Tangrot J."/>
            <person name="Rosling A."/>
        </authorList>
    </citation>
    <scope>NUCLEOTIDE SEQUENCE</scope>
    <source>
        <strain evidence="1">MA461A</strain>
    </source>
</reference>
<dbReference type="Proteomes" id="UP000789920">
    <property type="component" value="Unassembled WGS sequence"/>
</dbReference>
<feature type="non-terminal residue" evidence="1">
    <location>
        <position position="1"/>
    </location>
</feature>
<comment type="caution">
    <text evidence="1">The sequence shown here is derived from an EMBL/GenBank/DDBJ whole genome shotgun (WGS) entry which is preliminary data.</text>
</comment>
<keyword evidence="2" id="KW-1185">Reference proteome</keyword>
<gene>
    <name evidence="1" type="ORF">RPERSI_LOCUS22287</name>
</gene>
<feature type="non-terminal residue" evidence="1">
    <location>
        <position position="116"/>
    </location>
</feature>
<organism evidence="1 2">
    <name type="scientific">Racocetra persica</name>
    <dbReference type="NCBI Taxonomy" id="160502"/>
    <lineage>
        <taxon>Eukaryota</taxon>
        <taxon>Fungi</taxon>
        <taxon>Fungi incertae sedis</taxon>
        <taxon>Mucoromycota</taxon>
        <taxon>Glomeromycotina</taxon>
        <taxon>Glomeromycetes</taxon>
        <taxon>Diversisporales</taxon>
        <taxon>Gigasporaceae</taxon>
        <taxon>Racocetra</taxon>
    </lineage>
</organism>
<accession>A0ACA9RRU1</accession>
<proteinExistence type="predicted"/>
<evidence type="ECO:0000313" key="1">
    <source>
        <dbReference type="EMBL" id="CAG8806972.1"/>
    </source>
</evidence>
<name>A0ACA9RRU1_9GLOM</name>
<dbReference type="EMBL" id="CAJVQC010067086">
    <property type="protein sequence ID" value="CAG8806972.1"/>
    <property type="molecule type" value="Genomic_DNA"/>
</dbReference>
<sequence length="116" mass="13519">QIKDKFHTIVKTFLIPLHKGSGYYWELRNLYINTKNGQYIGCATARLGCTQRTDRQYKRPDNQPVKKISEARPPIKRFSCNGVITIKVDLCEQQAIITVYHLAHERPTYRESNLPI</sequence>
<protein>
    <submittedName>
        <fullName evidence="1">36540_t:CDS:1</fullName>
    </submittedName>
</protein>
<evidence type="ECO:0000313" key="2">
    <source>
        <dbReference type="Proteomes" id="UP000789920"/>
    </source>
</evidence>